<dbReference type="GeneID" id="113738915"/>
<accession>A0ABM4U5H7</accession>
<keyword evidence="3" id="KW-0812">Transmembrane</keyword>
<dbReference type="InterPro" id="IPR017972">
    <property type="entry name" value="Cyt_P450_CS"/>
</dbReference>
<dbReference type="InterPro" id="IPR036396">
    <property type="entry name" value="Cyt_P450_sf"/>
</dbReference>
<dbReference type="Gene3D" id="1.10.630.10">
    <property type="entry name" value="Cytochrome P450"/>
    <property type="match status" value="1"/>
</dbReference>
<name>A0ABM4U5H7_COFAR</name>
<keyword evidence="9" id="KW-0472">Membrane</keyword>
<keyword evidence="12" id="KW-1185">Reference proteome</keyword>
<evidence type="ECO:0000313" key="12">
    <source>
        <dbReference type="Proteomes" id="UP001652660"/>
    </source>
</evidence>
<evidence type="ECO:0000256" key="8">
    <source>
        <dbReference type="ARBA" id="ARBA00023033"/>
    </source>
</evidence>
<comment type="subcellular location">
    <subcellularLocation>
        <location evidence="1">Membrane</location>
        <topology evidence="1">Single-pass membrane protein</topology>
    </subcellularLocation>
</comment>
<dbReference type="Pfam" id="PF00067">
    <property type="entry name" value="p450"/>
    <property type="match status" value="1"/>
</dbReference>
<dbReference type="InterPro" id="IPR050651">
    <property type="entry name" value="Plant_Cytochrome_P450_Monoox"/>
</dbReference>
<evidence type="ECO:0000256" key="5">
    <source>
        <dbReference type="ARBA" id="ARBA00022989"/>
    </source>
</evidence>
<feature type="signal peptide" evidence="11">
    <location>
        <begin position="1"/>
        <end position="29"/>
    </location>
</feature>
<keyword evidence="5" id="KW-1133">Transmembrane helix</keyword>
<evidence type="ECO:0000256" key="6">
    <source>
        <dbReference type="ARBA" id="ARBA00023002"/>
    </source>
</evidence>
<reference evidence="13" key="1">
    <citation type="submission" date="2025-08" db="UniProtKB">
        <authorList>
            <consortium name="RefSeq"/>
        </authorList>
    </citation>
    <scope>IDENTIFICATION</scope>
    <source>
        <tissue evidence="13">Leaves</tissue>
    </source>
</reference>
<keyword evidence="11" id="KW-0732">Signal</keyword>
<evidence type="ECO:0000313" key="13">
    <source>
        <dbReference type="RefSeq" id="XP_071902537.1"/>
    </source>
</evidence>
<dbReference type="PRINTS" id="PR00463">
    <property type="entry name" value="EP450I"/>
</dbReference>
<evidence type="ECO:0000256" key="4">
    <source>
        <dbReference type="ARBA" id="ARBA00022723"/>
    </source>
</evidence>
<evidence type="ECO:0000256" key="11">
    <source>
        <dbReference type="SAM" id="SignalP"/>
    </source>
</evidence>
<dbReference type="InterPro" id="IPR001128">
    <property type="entry name" value="Cyt_P450"/>
</dbReference>
<dbReference type="SUPFAM" id="SSF48264">
    <property type="entry name" value="Cytochrome P450"/>
    <property type="match status" value="1"/>
</dbReference>
<keyword evidence="4 10" id="KW-0479">Metal-binding</keyword>
<evidence type="ECO:0000256" key="1">
    <source>
        <dbReference type="ARBA" id="ARBA00004167"/>
    </source>
</evidence>
<dbReference type="RefSeq" id="XP_071902537.1">
    <property type="nucleotide sequence ID" value="XM_072046436.1"/>
</dbReference>
<dbReference type="PRINTS" id="PR00385">
    <property type="entry name" value="P450"/>
</dbReference>
<dbReference type="InterPro" id="IPR002401">
    <property type="entry name" value="Cyt_P450_E_grp-I"/>
</dbReference>
<dbReference type="Proteomes" id="UP001652660">
    <property type="component" value="Chromosome 4e"/>
</dbReference>
<keyword evidence="2 10" id="KW-0349">Heme</keyword>
<dbReference type="CDD" id="cd20654">
    <property type="entry name" value="CYP82"/>
    <property type="match status" value="1"/>
</dbReference>
<evidence type="ECO:0000256" key="9">
    <source>
        <dbReference type="ARBA" id="ARBA00023136"/>
    </source>
</evidence>
<keyword evidence="7 10" id="KW-0408">Iron</keyword>
<evidence type="ECO:0000256" key="10">
    <source>
        <dbReference type="RuleBase" id="RU000461"/>
    </source>
</evidence>
<feature type="chain" id="PRO_5046178182" evidence="11">
    <location>
        <begin position="30"/>
        <end position="525"/>
    </location>
</feature>
<comment type="similarity">
    <text evidence="10">Belongs to the cytochrome P450 family.</text>
</comment>
<dbReference type="PANTHER" id="PTHR47947">
    <property type="entry name" value="CYTOCHROME P450 82C3-RELATED"/>
    <property type="match status" value="1"/>
</dbReference>
<organism evidence="12 13">
    <name type="scientific">Coffea arabica</name>
    <name type="common">Arabian coffee</name>
    <dbReference type="NCBI Taxonomy" id="13443"/>
    <lineage>
        <taxon>Eukaryota</taxon>
        <taxon>Viridiplantae</taxon>
        <taxon>Streptophyta</taxon>
        <taxon>Embryophyta</taxon>
        <taxon>Tracheophyta</taxon>
        <taxon>Spermatophyta</taxon>
        <taxon>Magnoliopsida</taxon>
        <taxon>eudicotyledons</taxon>
        <taxon>Gunneridae</taxon>
        <taxon>Pentapetalae</taxon>
        <taxon>asterids</taxon>
        <taxon>lamiids</taxon>
        <taxon>Gentianales</taxon>
        <taxon>Rubiaceae</taxon>
        <taxon>Ixoroideae</taxon>
        <taxon>Gardenieae complex</taxon>
        <taxon>Bertiereae - Coffeeae clade</taxon>
        <taxon>Coffeeae</taxon>
        <taxon>Coffea</taxon>
    </lineage>
</organism>
<keyword evidence="8 10" id="KW-0503">Monooxygenase</keyword>
<evidence type="ECO:0000256" key="7">
    <source>
        <dbReference type="ARBA" id="ARBA00023004"/>
    </source>
</evidence>
<gene>
    <name evidence="13" type="primary">LOC113738915</name>
</gene>
<evidence type="ECO:0000256" key="2">
    <source>
        <dbReference type="ARBA" id="ARBA00022617"/>
    </source>
</evidence>
<dbReference type="PANTHER" id="PTHR47947:SF1">
    <property type="entry name" value="CYTOCHROME P450 82E3"/>
    <property type="match status" value="1"/>
</dbReference>
<dbReference type="PROSITE" id="PS00086">
    <property type="entry name" value="CYTOCHROME_P450"/>
    <property type="match status" value="1"/>
</dbReference>
<proteinExistence type="inferred from homology"/>
<keyword evidence="6 10" id="KW-0560">Oxidoreductase</keyword>
<protein>
    <submittedName>
        <fullName evidence="13">Nicotine N-demethylase CYP82E3-like</fullName>
    </submittedName>
</protein>
<evidence type="ECO:0000256" key="3">
    <source>
        <dbReference type="ARBA" id="ARBA00022692"/>
    </source>
</evidence>
<sequence length="525" mass="59906">MDLLPHLLALSGLLALFLLYKQWRPRVNANPRSKAVSPPEAAGGWPVIGHLLQLSPNVPIARNLGAMADKYGPVFSLRLGMRQTLVVSSWEAVKECFTTNDKAFSYRPPSSFNEYVGYNYAAIGFAPYGPYWREIRKIVMLELLSNRRLERLKHVRISEIEKNIKVLFDGWISSSNDPPAKVNMGKWFEDLFLNIMVRKISGTRYTDSEVGSKRNAQFRRVVKEFVHFLGQFVVSDVIPFPLLKWIDMQGHLKSIKRVSKELDSIIQIWIDEHNERRMKISEQGDEQQDFIDALLSVTKDEYLFGHSRETVIKATLMSLVIAAFETTSIHLTWTLSLLLNNKHVMRQAQEEIDSNVGKERWAEESDINNLVYLQAIVKESIRLYPPAPLSLPRQAMEDCNVSGYHISKGTQLFVNVWKLQRDPRIWSEPDQFLPERFLNGEVDFSGKNFEFSFTPFGSGRRSCPGIPLATQVTHLTLARLLQGFDLTTPSDLPVDMTEDTSISMGKATPLEVVILPRLPNHDLYG</sequence>